<dbReference type="AlphaFoldDB" id="A0A7J7BWZ5"/>
<evidence type="ECO:0000256" key="3">
    <source>
        <dbReference type="PROSITE-ProRule" id="PRU00708"/>
    </source>
</evidence>
<accession>A0A7J7BWZ5</accession>
<feature type="repeat" description="PPR" evidence="3">
    <location>
        <begin position="257"/>
        <end position="291"/>
    </location>
</feature>
<feature type="repeat" description="PPR" evidence="3">
    <location>
        <begin position="292"/>
        <end position="326"/>
    </location>
</feature>
<dbReference type="OrthoDB" id="185373at2759"/>
<dbReference type="InterPro" id="IPR002885">
    <property type="entry name" value="PPR_rpt"/>
</dbReference>
<dbReference type="PANTHER" id="PTHR47936:SF1">
    <property type="entry name" value="PENTATRICOPEPTIDE REPEAT-CONTAINING PROTEIN GUN1, CHLOROPLASTIC"/>
    <property type="match status" value="1"/>
</dbReference>
<feature type="repeat" description="PPR" evidence="3">
    <location>
        <begin position="189"/>
        <end position="219"/>
    </location>
</feature>
<feature type="repeat" description="PPR" evidence="3">
    <location>
        <begin position="397"/>
        <end position="431"/>
    </location>
</feature>
<dbReference type="Pfam" id="PF12854">
    <property type="entry name" value="PPR_1"/>
    <property type="match status" value="2"/>
</dbReference>
<protein>
    <submittedName>
        <fullName evidence="4">Pentatricopeptide repeat-containing protein</fullName>
    </submittedName>
</protein>
<evidence type="ECO:0000313" key="5">
    <source>
        <dbReference type="Proteomes" id="UP000593562"/>
    </source>
</evidence>
<comment type="similarity">
    <text evidence="1">Belongs to the PPR family. P subfamily.</text>
</comment>
<proteinExistence type="inferred from homology"/>
<evidence type="ECO:0000256" key="1">
    <source>
        <dbReference type="ARBA" id="ARBA00007626"/>
    </source>
</evidence>
<evidence type="ECO:0000256" key="2">
    <source>
        <dbReference type="ARBA" id="ARBA00022737"/>
    </source>
</evidence>
<organism evidence="4 5">
    <name type="scientific">Tripterygium wilfordii</name>
    <name type="common">Thunder God vine</name>
    <dbReference type="NCBI Taxonomy" id="458696"/>
    <lineage>
        <taxon>Eukaryota</taxon>
        <taxon>Viridiplantae</taxon>
        <taxon>Streptophyta</taxon>
        <taxon>Embryophyta</taxon>
        <taxon>Tracheophyta</taxon>
        <taxon>Spermatophyta</taxon>
        <taxon>Magnoliopsida</taxon>
        <taxon>eudicotyledons</taxon>
        <taxon>Gunneridae</taxon>
        <taxon>Pentapetalae</taxon>
        <taxon>rosids</taxon>
        <taxon>fabids</taxon>
        <taxon>Celastrales</taxon>
        <taxon>Celastraceae</taxon>
        <taxon>Tripterygium</taxon>
    </lineage>
</organism>
<dbReference type="SUPFAM" id="SSF81901">
    <property type="entry name" value="HCP-like"/>
    <property type="match status" value="1"/>
</dbReference>
<comment type="caution">
    <text evidence="4">The sequence shown here is derived from an EMBL/GenBank/DDBJ whole genome shotgun (WGS) entry which is preliminary data.</text>
</comment>
<dbReference type="PANTHER" id="PTHR47936">
    <property type="entry name" value="PPR_LONG DOMAIN-CONTAINING PROTEIN"/>
    <property type="match status" value="1"/>
</dbReference>
<dbReference type="InParanoid" id="A0A7J7BWZ5"/>
<dbReference type="Pfam" id="PF13812">
    <property type="entry name" value="PPR_3"/>
    <property type="match status" value="1"/>
</dbReference>
<dbReference type="PROSITE" id="PS51375">
    <property type="entry name" value="PPR"/>
    <property type="match status" value="9"/>
</dbReference>
<dbReference type="Gene3D" id="1.25.40.10">
    <property type="entry name" value="Tetratricopeptide repeat domain"/>
    <property type="match status" value="3"/>
</dbReference>
<feature type="repeat" description="PPR" evidence="3">
    <location>
        <begin position="327"/>
        <end position="361"/>
    </location>
</feature>
<dbReference type="InterPro" id="IPR011990">
    <property type="entry name" value="TPR-like_helical_dom_sf"/>
</dbReference>
<reference evidence="4 5" key="1">
    <citation type="journal article" date="2020" name="Nat. Commun.">
        <title>Genome of Tripterygium wilfordii and identification of cytochrome P450 involved in triptolide biosynthesis.</title>
        <authorList>
            <person name="Tu L."/>
            <person name="Su P."/>
            <person name="Zhang Z."/>
            <person name="Gao L."/>
            <person name="Wang J."/>
            <person name="Hu T."/>
            <person name="Zhou J."/>
            <person name="Zhang Y."/>
            <person name="Zhao Y."/>
            <person name="Liu Y."/>
            <person name="Song Y."/>
            <person name="Tong Y."/>
            <person name="Lu Y."/>
            <person name="Yang J."/>
            <person name="Xu C."/>
            <person name="Jia M."/>
            <person name="Peters R.J."/>
            <person name="Huang L."/>
            <person name="Gao W."/>
        </authorList>
    </citation>
    <scope>NUCLEOTIDE SEQUENCE [LARGE SCALE GENOMIC DNA]</scope>
    <source>
        <strain evidence="5">cv. XIE 37</strain>
        <tissue evidence="4">Leaf</tissue>
    </source>
</reference>
<gene>
    <name evidence="4" type="ORF">HS088_TW23G00878</name>
</gene>
<dbReference type="EMBL" id="JAAARO010000023">
    <property type="protein sequence ID" value="KAF5726137.1"/>
    <property type="molecule type" value="Genomic_DNA"/>
</dbReference>
<dbReference type="NCBIfam" id="TIGR00756">
    <property type="entry name" value="PPR"/>
    <property type="match status" value="9"/>
</dbReference>
<dbReference type="GO" id="GO:0009507">
    <property type="term" value="C:chloroplast"/>
    <property type="evidence" value="ECO:0007669"/>
    <property type="project" value="TreeGrafter"/>
</dbReference>
<dbReference type="Pfam" id="PF01535">
    <property type="entry name" value="PPR"/>
    <property type="match status" value="2"/>
</dbReference>
<feature type="repeat" description="PPR" evidence="3">
    <location>
        <begin position="221"/>
        <end position="251"/>
    </location>
</feature>
<feature type="repeat" description="PPR" evidence="3">
    <location>
        <begin position="468"/>
        <end position="502"/>
    </location>
</feature>
<evidence type="ECO:0000313" key="4">
    <source>
        <dbReference type="EMBL" id="KAF5726137.1"/>
    </source>
</evidence>
<name>A0A7J7BWZ5_TRIWF</name>
<sequence length="554" mass="62221">MAMLSRSVIHSNPQNREISALASSITSLLQTLNPTNLNSAPLNQFSPFLEPELVINVIKKQPNPYHALFFFNWASNPNPNPNNYSHTHPCYVAITDLLLSHFLFSPASSLLQNSQKLSDLMYSKFIKAYGDMGDVKSAVSWFHKAKNAENGRCLFSYNAVLGVYVKANQISVAKNCFDQMVYEGVVRPDVSTYTTMLRGFCKMGMIEDARKMFDEMACKPNSVTYNTMISGFCKKGDMDNARMIFTRMKGTENCVPNTVTYTTLIDGYCKKDEFDEAMKYMKEMMASGCKPSVLTYNAVIYSMCLRGKVDEAKKMMTKMRLNGLKDNVATNSSILKGLCVLGRSEEAVKHFKEMIKKGMKPEAKTYDVIVIEYCKIKKPEEAISLLKEMKSRGVKPSVSSFNALLRVLVGTAELDRAISTLKQMPRMGCSPNFMSYSTVICGLCMAKGRMQEVEDLLSDMLRVGHRRDATMYSCLIMGYCKNEDDDKAVNLFNEAIDEKYVVSLESFSVLVRHLCSKGKEAVAEKIFKEMNSRCCAVDVGSYRKVLDEQLVTSG</sequence>
<dbReference type="GO" id="GO:0031930">
    <property type="term" value="P:mitochondria-nucleus signaling pathway"/>
    <property type="evidence" value="ECO:0007669"/>
    <property type="project" value="TreeGrafter"/>
</dbReference>
<feature type="repeat" description="PPR" evidence="3">
    <location>
        <begin position="362"/>
        <end position="396"/>
    </location>
</feature>
<dbReference type="GO" id="GO:0010019">
    <property type="term" value="P:chloroplast-nucleus signaling pathway"/>
    <property type="evidence" value="ECO:0007669"/>
    <property type="project" value="TreeGrafter"/>
</dbReference>
<keyword evidence="5" id="KW-1185">Reference proteome</keyword>
<dbReference type="Proteomes" id="UP000593562">
    <property type="component" value="Unassembled WGS sequence"/>
</dbReference>
<feature type="repeat" description="PPR" evidence="3">
    <location>
        <begin position="432"/>
        <end position="467"/>
    </location>
</feature>
<dbReference type="Pfam" id="PF13041">
    <property type="entry name" value="PPR_2"/>
    <property type="match status" value="3"/>
</dbReference>
<keyword evidence="2" id="KW-0677">Repeat</keyword>